<dbReference type="AlphaFoldDB" id="D8UGT7"/>
<feature type="compositionally biased region" description="Basic and acidic residues" evidence="1">
    <location>
        <begin position="607"/>
        <end position="618"/>
    </location>
</feature>
<feature type="compositionally biased region" description="Basic and acidic residues" evidence="1">
    <location>
        <begin position="764"/>
        <end position="778"/>
    </location>
</feature>
<feature type="compositionally biased region" description="Acidic residues" evidence="1">
    <location>
        <begin position="1025"/>
        <end position="1035"/>
    </location>
</feature>
<reference evidence="2 3" key="1">
    <citation type="journal article" date="2010" name="Science">
        <title>Genomic analysis of organismal complexity in the multicellular green alga Volvox carteri.</title>
        <authorList>
            <person name="Prochnik S.E."/>
            <person name="Umen J."/>
            <person name="Nedelcu A.M."/>
            <person name="Hallmann A."/>
            <person name="Miller S.M."/>
            <person name="Nishii I."/>
            <person name="Ferris P."/>
            <person name="Kuo A."/>
            <person name="Mitros T."/>
            <person name="Fritz-Laylin L.K."/>
            <person name="Hellsten U."/>
            <person name="Chapman J."/>
            <person name="Simakov O."/>
            <person name="Rensing S.A."/>
            <person name="Terry A."/>
            <person name="Pangilinan J."/>
            <person name="Kapitonov V."/>
            <person name="Jurka J."/>
            <person name="Salamov A."/>
            <person name="Shapiro H."/>
            <person name="Schmutz J."/>
            <person name="Grimwood J."/>
            <person name="Lindquist E."/>
            <person name="Lucas S."/>
            <person name="Grigoriev I.V."/>
            <person name="Schmitt R."/>
            <person name="Kirk D."/>
            <person name="Rokhsar D.S."/>
        </authorList>
    </citation>
    <scope>NUCLEOTIDE SEQUENCE [LARGE SCALE GENOMIC DNA]</scope>
    <source>
        <strain evidence="3">f. Nagariensis / Eve</strain>
    </source>
</reference>
<dbReference type="RefSeq" id="XP_002957901.1">
    <property type="nucleotide sequence ID" value="XM_002957855.1"/>
</dbReference>
<feature type="compositionally biased region" description="Acidic residues" evidence="1">
    <location>
        <begin position="738"/>
        <end position="749"/>
    </location>
</feature>
<dbReference type="KEGG" id="vcn:VOLCADRAFT_99009"/>
<feature type="region of interest" description="Disordered" evidence="1">
    <location>
        <begin position="584"/>
        <end position="699"/>
    </location>
</feature>
<feature type="compositionally biased region" description="Low complexity" evidence="1">
    <location>
        <begin position="339"/>
        <end position="358"/>
    </location>
</feature>
<evidence type="ECO:0000256" key="1">
    <source>
        <dbReference type="SAM" id="MobiDB-lite"/>
    </source>
</evidence>
<feature type="region of interest" description="Disordered" evidence="1">
    <location>
        <begin position="222"/>
        <end position="246"/>
    </location>
</feature>
<proteinExistence type="predicted"/>
<dbReference type="InParanoid" id="D8UGT7"/>
<feature type="region of interest" description="Disordered" evidence="1">
    <location>
        <begin position="712"/>
        <end position="851"/>
    </location>
</feature>
<feature type="compositionally biased region" description="Acidic residues" evidence="1">
    <location>
        <begin position="642"/>
        <end position="660"/>
    </location>
</feature>
<dbReference type="EMBL" id="GL378402">
    <property type="protein sequence ID" value="EFJ41037.1"/>
    <property type="molecule type" value="Genomic_DNA"/>
</dbReference>
<organism evidence="3">
    <name type="scientific">Volvox carteri f. nagariensis</name>
    <dbReference type="NCBI Taxonomy" id="3068"/>
    <lineage>
        <taxon>Eukaryota</taxon>
        <taxon>Viridiplantae</taxon>
        <taxon>Chlorophyta</taxon>
        <taxon>core chlorophytes</taxon>
        <taxon>Chlorophyceae</taxon>
        <taxon>CS clade</taxon>
        <taxon>Chlamydomonadales</taxon>
        <taxon>Volvocaceae</taxon>
        <taxon>Volvox</taxon>
    </lineage>
</organism>
<feature type="region of interest" description="Disordered" evidence="1">
    <location>
        <begin position="866"/>
        <end position="913"/>
    </location>
</feature>
<sequence length="1066" mass="110522">MKGGIIREEYAMLRGEPQSSSSTWHGVPSNQRGDMETASGRPATALTSTLVSRMEALRQQLLRVSSTLSGVQERAAHLASSMGHRSHTLLYSDGGAAVAHSPSSFRTAVPAPGSDLPTQRYYPPIGYSDVPGRDRPASPYYGNVAVLSGALEGLSYHPFELGSPAGRTMHVALPAQERAGAPGYSGLPYYGLADKTHFGDAEPSYNVTTTPYSTRHLYDRSRDGDGHDYVTANKGHPHDGDDGVRRDRQMYDRSATGVPATTLRPSAAAAAAAATTAAATSAANTRASPTTTTTLTSAFTRQLDSPVLQELLMESPRPLTARSFRDHPAQRPLYREQLSAPAAAETAATAATATLSSSRLGDQRGNRRFSSGATSIESSLDAERVYPWSGGGGGAGGGSVSSSGVPCYVHASGDALDRSSSHGGAAVSVGTADAVRAHNDRRSSLGGRSDLSSIDAARVHPWGGGGDPPSYSLRSADGSLELMSAASFSPLTVYDNDVGVELGHDGGGSGGGGGDGGSREKRPSISGRSVGDGSWLLLSPTVVVREAGGGRGTAVEEVEATEAMAKAVAEGRMPPVCVSVNVSGQHEQDVTDVANTQQQEEEEEENFKDQQGEQRDGDGNAMKKYGGFQDPRQGIVQHNGGDEEGVEKEEEQAGEEEEQEPSVAVSPVSPAPRTPYDADGAGGAGSCSGSGSTTPTPRADLSFAFHSVSFAVRSGSDGDGDADGDGKDWLRRASMYAGDDDDDGDEGDGGDGARNKPTSHRRVHPEALIEALKSRSERQGGGNNAPAPADDDDEVLKTPTHDNTSWGRVKLRYPSASDDAAVSDGDSDAGGGGGGPAAAAGPAATRRRWSISSRRAAPFPYHNAAAATASDGVFPPGGGLYDGYSEEDEEEDHDRVLQRREEKIQSAASVPLASASSVAAAAARAAASDLYQSFSFPMPEATQRSTAALFKAAVIGGSGGGSGSGRSSSSGSSLGGWSQPSPVPSPYTHGVAGLRTPSSGGRATSFSLRKHLDLTVSSCLFADTSSEDEGGEEEGLPNPPQILPANQKPRYRHILRSLLRHVITVF</sequence>
<feature type="region of interest" description="Disordered" evidence="1">
    <location>
        <begin position="337"/>
        <end position="375"/>
    </location>
</feature>
<feature type="region of interest" description="Disordered" evidence="1">
    <location>
        <begin position="959"/>
        <end position="1002"/>
    </location>
</feature>
<feature type="compositionally biased region" description="Polar residues" evidence="1">
    <location>
        <begin position="17"/>
        <end position="32"/>
    </location>
</feature>
<dbReference type="GeneID" id="9622970"/>
<feature type="region of interest" description="Disordered" evidence="1">
    <location>
        <begin position="499"/>
        <end position="532"/>
    </location>
</feature>
<name>D8UGT7_VOLCA</name>
<protein>
    <submittedName>
        <fullName evidence="2">Uncharacterized protein</fullName>
    </submittedName>
</protein>
<feature type="compositionally biased region" description="Basic and acidic residues" evidence="1">
    <location>
        <begin position="236"/>
        <end position="246"/>
    </location>
</feature>
<gene>
    <name evidence="2" type="ORF">VOLCADRAFT_99009</name>
</gene>
<feature type="compositionally biased region" description="Basic and acidic residues" evidence="1">
    <location>
        <begin position="893"/>
        <end position="904"/>
    </location>
</feature>
<evidence type="ECO:0000313" key="3">
    <source>
        <dbReference type="Proteomes" id="UP000001058"/>
    </source>
</evidence>
<feature type="compositionally biased region" description="Low complexity" evidence="1">
    <location>
        <begin position="814"/>
        <end position="824"/>
    </location>
</feature>
<dbReference type="OrthoDB" id="553200at2759"/>
<feature type="compositionally biased region" description="Low complexity" evidence="1">
    <location>
        <begin position="837"/>
        <end position="851"/>
    </location>
</feature>
<feature type="compositionally biased region" description="Low complexity" evidence="1">
    <location>
        <begin position="965"/>
        <end position="978"/>
    </location>
</feature>
<keyword evidence="3" id="KW-1185">Reference proteome</keyword>
<dbReference type="Proteomes" id="UP000001058">
    <property type="component" value="Unassembled WGS sequence"/>
</dbReference>
<feature type="region of interest" description="Disordered" evidence="1">
    <location>
        <begin position="13"/>
        <end position="42"/>
    </location>
</feature>
<feature type="region of interest" description="Disordered" evidence="1">
    <location>
        <begin position="1024"/>
        <end position="1047"/>
    </location>
</feature>
<evidence type="ECO:0000313" key="2">
    <source>
        <dbReference type="EMBL" id="EFJ41037.1"/>
    </source>
</evidence>
<feature type="compositionally biased region" description="Gly residues" evidence="1">
    <location>
        <begin position="505"/>
        <end position="516"/>
    </location>
</feature>
<accession>D8UGT7</accession>